<feature type="transmembrane region" description="Helical" evidence="1">
    <location>
        <begin position="148"/>
        <end position="168"/>
    </location>
</feature>
<keyword evidence="1" id="KW-0812">Transmembrane</keyword>
<sequence>MTHIIRKMFWDYEKEEEWLNAMAAKGMMLTDYTWCRYVFEEGTPKEYTFRIELLEHASTHPESKAYIHFMKENGIDCVASYKRWVYFRRNSSEGAFDIYTDLESKLQHYKRIHLLWMTLMAVELIVGLLNILISVVNLNFNKTMGNYSIVNLIVGSLLFALALLFWRLDIPIRRKIKKLQREQQIRE</sequence>
<dbReference type="InterPro" id="IPR021359">
    <property type="entry name" value="DUF2812"/>
</dbReference>
<dbReference type="AlphaFoldDB" id="W7YWZ2"/>
<comment type="caution">
    <text evidence="2">The sequence shown here is derived from an EMBL/GenBank/DDBJ whole genome shotgun (WGS) entry which is preliminary data.</text>
</comment>
<gene>
    <name evidence="2" type="ORF">JCM16418_3321</name>
</gene>
<keyword evidence="1" id="KW-0472">Membrane</keyword>
<dbReference type="RefSeq" id="WP_036650415.1">
    <property type="nucleotide sequence ID" value="NZ_BAVZ01000010.1"/>
</dbReference>
<proteinExistence type="predicted"/>
<evidence type="ECO:0000313" key="3">
    <source>
        <dbReference type="Proteomes" id="UP000019364"/>
    </source>
</evidence>
<dbReference type="Pfam" id="PF11193">
    <property type="entry name" value="DUF2812"/>
    <property type="match status" value="1"/>
</dbReference>
<name>W7YWZ2_9BACL</name>
<keyword evidence="3" id="KW-1185">Reference proteome</keyword>
<accession>W7YWZ2</accession>
<dbReference type="OrthoDB" id="8757095at2"/>
<dbReference type="STRING" id="1236976.JCM16418_3321"/>
<dbReference type="eggNOG" id="ENOG5032UIA">
    <property type="taxonomic scope" value="Bacteria"/>
</dbReference>
<keyword evidence="1" id="KW-1133">Transmembrane helix</keyword>
<dbReference type="Proteomes" id="UP000019364">
    <property type="component" value="Unassembled WGS sequence"/>
</dbReference>
<evidence type="ECO:0000256" key="1">
    <source>
        <dbReference type="SAM" id="Phobius"/>
    </source>
</evidence>
<evidence type="ECO:0008006" key="4">
    <source>
        <dbReference type="Google" id="ProtNLM"/>
    </source>
</evidence>
<reference evidence="2 3" key="1">
    <citation type="journal article" date="2014" name="Genome Announc.">
        <title>Draft Genome Sequence of Paenibacillus pini JCM 16418T, Isolated from the Rhizosphere of Pine Tree.</title>
        <authorList>
            <person name="Yuki M."/>
            <person name="Oshima K."/>
            <person name="Suda W."/>
            <person name="Oshida Y."/>
            <person name="Kitamura K."/>
            <person name="Iida Y."/>
            <person name="Hattori M."/>
            <person name="Ohkuma M."/>
        </authorList>
    </citation>
    <scope>NUCLEOTIDE SEQUENCE [LARGE SCALE GENOMIC DNA]</scope>
    <source>
        <strain evidence="2 3">JCM 16418</strain>
    </source>
</reference>
<evidence type="ECO:0000313" key="2">
    <source>
        <dbReference type="EMBL" id="GAF09201.1"/>
    </source>
</evidence>
<feature type="transmembrane region" description="Helical" evidence="1">
    <location>
        <begin position="114"/>
        <end position="136"/>
    </location>
</feature>
<organism evidence="2 3">
    <name type="scientific">Paenibacillus pini JCM 16418</name>
    <dbReference type="NCBI Taxonomy" id="1236976"/>
    <lineage>
        <taxon>Bacteria</taxon>
        <taxon>Bacillati</taxon>
        <taxon>Bacillota</taxon>
        <taxon>Bacilli</taxon>
        <taxon>Bacillales</taxon>
        <taxon>Paenibacillaceae</taxon>
        <taxon>Paenibacillus</taxon>
    </lineage>
</organism>
<dbReference type="EMBL" id="BAVZ01000010">
    <property type="protein sequence ID" value="GAF09201.1"/>
    <property type="molecule type" value="Genomic_DNA"/>
</dbReference>
<protein>
    <recommendedName>
        <fullName evidence="4">DUF2812 domain-containing protein</fullName>
    </recommendedName>
</protein>